<gene>
    <name evidence="8" type="ORF">ORI27_29855</name>
</gene>
<dbReference type="InterPro" id="IPR001128">
    <property type="entry name" value="Cyt_P450"/>
</dbReference>
<evidence type="ECO:0000256" key="7">
    <source>
        <dbReference type="RuleBase" id="RU000461"/>
    </source>
</evidence>
<keyword evidence="2 7" id="KW-0349">Heme</keyword>
<dbReference type="PANTHER" id="PTHR46696">
    <property type="entry name" value="P450, PUTATIVE (EUROFUNG)-RELATED"/>
    <property type="match status" value="1"/>
</dbReference>
<dbReference type="PRINTS" id="PR00385">
    <property type="entry name" value="P450"/>
</dbReference>
<sequence length="414" mass="46568">MSEQTQTDAQPSMMDVFRSTWDTCPLFGQLREHAPVLHVPELDAWVISRYDDVLAIVKDLDRFGCMPDDLVGEVPDELKEALPHGYAPWQPALINTDPPEHNRIRKLAAKPLTPAAVKVREGVIRQAANDLVDKFVADGRADLVDSFATPMPVHVLIKILGVPAEDHNKFRDWTLGITELFVPSISDARRLELAREQVHFNDYLLDAIARRRKSPGDDLISGLILAQEQSEKSLTDREVLGVVGQLVIAGFETSAGGISFSLYKLCEDRQLLARVREDLTLVPKVVEESLRRLTPARGIVRRVKEDVEIRGHRIAKGSNIFALVQSANNDETEFTCPEQFNIDRDAAEMRKSMHFGLGPHTCIGISVARLDMKVAIETAITRLPNLRLVPDQTIQVQEGMIFHRPERLEFEWDV</sequence>
<evidence type="ECO:0000256" key="1">
    <source>
        <dbReference type="ARBA" id="ARBA00010617"/>
    </source>
</evidence>
<keyword evidence="6 7" id="KW-0503">Monooxygenase</keyword>
<dbReference type="PROSITE" id="PS00086">
    <property type="entry name" value="CYTOCHROME_P450"/>
    <property type="match status" value="1"/>
</dbReference>
<evidence type="ECO:0000256" key="2">
    <source>
        <dbReference type="ARBA" id="ARBA00022617"/>
    </source>
</evidence>
<dbReference type="EMBL" id="JAPJDO010000050">
    <property type="protein sequence ID" value="MCX2940901.1"/>
    <property type="molecule type" value="Genomic_DNA"/>
</dbReference>
<dbReference type="InterPro" id="IPR036396">
    <property type="entry name" value="Cyt_P450_sf"/>
</dbReference>
<dbReference type="RefSeq" id="WP_266000773.1">
    <property type="nucleotide sequence ID" value="NZ_JAPJDN010000050.1"/>
</dbReference>
<protein>
    <submittedName>
        <fullName evidence="8">Cytochrome P450</fullName>
    </submittedName>
</protein>
<dbReference type="PRINTS" id="PR00359">
    <property type="entry name" value="BP450"/>
</dbReference>
<dbReference type="PANTHER" id="PTHR46696:SF3">
    <property type="entry name" value="PULCHERRIMINIC ACID SYNTHASE"/>
    <property type="match status" value="1"/>
</dbReference>
<evidence type="ECO:0000256" key="3">
    <source>
        <dbReference type="ARBA" id="ARBA00022723"/>
    </source>
</evidence>
<comment type="caution">
    <text evidence="8">The sequence shown here is derived from an EMBL/GenBank/DDBJ whole genome shotgun (WGS) entry which is preliminary data.</text>
</comment>
<name>A0ABT3SMZ8_9MYCO</name>
<dbReference type="Proteomes" id="UP001300745">
    <property type="component" value="Unassembled WGS sequence"/>
</dbReference>
<keyword evidence="3 7" id="KW-0479">Metal-binding</keyword>
<evidence type="ECO:0000256" key="6">
    <source>
        <dbReference type="ARBA" id="ARBA00023033"/>
    </source>
</evidence>
<evidence type="ECO:0000256" key="5">
    <source>
        <dbReference type="ARBA" id="ARBA00023004"/>
    </source>
</evidence>
<dbReference type="Pfam" id="PF00067">
    <property type="entry name" value="p450"/>
    <property type="match status" value="1"/>
</dbReference>
<dbReference type="InterPro" id="IPR002397">
    <property type="entry name" value="Cyt_P450_B"/>
</dbReference>
<keyword evidence="9" id="KW-1185">Reference proteome</keyword>
<organism evidence="8 9">
    <name type="scientific">Mycobacterium pinniadriaticum</name>
    <dbReference type="NCBI Taxonomy" id="2994102"/>
    <lineage>
        <taxon>Bacteria</taxon>
        <taxon>Bacillati</taxon>
        <taxon>Actinomycetota</taxon>
        <taxon>Actinomycetes</taxon>
        <taxon>Mycobacteriales</taxon>
        <taxon>Mycobacteriaceae</taxon>
        <taxon>Mycobacterium</taxon>
    </lineage>
</organism>
<evidence type="ECO:0000256" key="4">
    <source>
        <dbReference type="ARBA" id="ARBA00023002"/>
    </source>
</evidence>
<comment type="similarity">
    <text evidence="1 7">Belongs to the cytochrome P450 family.</text>
</comment>
<reference evidence="8 9" key="1">
    <citation type="submission" date="2022-11" db="EMBL/GenBank/DDBJ databases">
        <title>Mycobacterium sp. nov.</title>
        <authorList>
            <person name="Papic B."/>
            <person name="Spicic S."/>
            <person name="Duvnjak S."/>
        </authorList>
    </citation>
    <scope>NUCLEOTIDE SEQUENCE [LARGE SCALE GENOMIC DNA]</scope>
    <source>
        <strain evidence="8 9">CVI_P4</strain>
    </source>
</reference>
<dbReference type="InterPro" id="IPR017972">
    <property type="entry name" value="Cyt_P450_CS"/>
</dbReference>
<keyword evidence="5 7" id="KW-0408">Iron</keyword>
<proteinExistence type="inferred from homology"/>
<evidence type="ECO:0000313" key="8">
    <source>
        <dbReference type="EMBL" id="MCX2940901.1"/>
    </source>
</evidence>
<dbReference type="SUPFAM" id="SSF48264">
    <property type="entry name" value="Cytochrome P450"/>
    <property type="match status" value="1"/>
</dbReference>
<evidence type="ECO:0000313" key="9">
    <source>
        <dbReference type="Proteomes" id="UP001300745"/>
    </source>
</evidence>
<dbReference type="Gene3D" id="1.10.630.10">
    <property type="entry name" value="Cytochrome P450"/>
    <property type="match status" value="1"/>
</dbReference>
<keyword evidence="4 7" id="KW-0560">Oxidoreductase</keyword>
<accession>A0ABT3SMZ8</accession>